<protein>
    <submittedName>
        <fullName evidence="2">Uncharacterized protein</fullName>
    </submittedName>
</protein>
<gene>
    <name evidence="2" type="ORF">PHYEVI_LOCUS10571</name>
</gene>
<accession>A0A9N9TTF3</accession>
<keyword evidence="1" id="KW-0732">Signal</keyword>
<sequence length="97" mass="9869">MLFFVIVLLAATSATYALPDAKPSGIIAAAPLAVAPAVITAQSSQVIARQYNLPVARLISPQVAAPALAGYAVAAPYLASPYVASPYVASPYLTPVL</sequence>
<evidence type="ECO:0000313" key="2">
    <source>
        <dbReference type="EMBL" id="CAG9864314.1"/>
    </source>
</evidence>
<dbReference type="AlphaFoldDB" id="A0A9N9TTF3"/>
<organism evidence="2 3">
    <name type="scientific">Phyllotreta striolata</name>
    <name type="common">Striped flea beetle</name>
    <name type="synonym">Crioceris striolata</name>
    <dbReference type="NCBI Taxonomy" id="444603"/>
    <lineage>
        <taxon>Eukaryota</taxon>
        <taxon>Metazoa</taxon>
        <taxon>Ecdysozoa</taxon>
        <taxon>Arthropoda</taxon>
        <taxon>Hexapoda</taxon>
        <taxon>Insecta</taxon>
        <taxon>Pterygota</taxon>
        <taxon>Neoptera</taxon>
        <taxon>Endopterygota</taxon>
        <taxon>Coleoptera</taxon>
        <taxon>Polyphaga</taxon>
        <taxon>Cucujiformia</taxon>
        <taxon>Chrysomeloidea</taxon>
        <taxon>Chrysomelidae</taxon>
        <taxon>Galerucinae</taxon>
        <taxon>Alticini</taxon>
        <taxon>Phyllotreta</taxon>
    </lineage>
</organism>
<feature type="chain" id="PRO_5040443029" evidence="1">
    <location>
        <begin position="18"/>
        <end position="97"/>
    </location>
</feature>
<reference evidence="2" key="1">
    <citation type="submission" date="2022-01" db="EMBL/GenBank/DDBJ databases">
        <authorList>
            <person name="King R."/>
        </authorList>
    </citation>
    <scope>NUCLEOTIDE SEQUENCE</scope>
</reference>
<keyword evidence="3" id="KW-1185">Reference proteome</keyword>
<feature type="signal peptide" evidence="1">
    <location>
        <begin position="1"/>
        <end position="17"/>
    </location>
</feature>
<dbReference type="EMBL" id="OU900101">
    <property type="protein sequence ID" value="CAG9864314.1"/>
    <property type="molecule type" value="Genomic_DNA"/>
</dbReference>
<name>A0A9N9TTF3_PHYSR</name>
<evidence type="ECO:0000256" key="1">
    <source>
        <dbReference type="SAM" id="SignalP"/>
    </source>
</evidence>
<evidence type="ECO:0000313" key="3">
    <source>
        <dbReference type="Proteomes" id="UP001153712"/>
    </source>
</evidence>
<proteinExistence type="predicted"/>
<dbReference type="Proteomes" id="UP001153712">
    <property type="component" value="Chromosome 8"/>
</dbReference>